<protein>
    <recommendedName>
        <fullName evidence="2">DUF6745 domain-containing protein</fullName>
    </recommendedName>
</protein>
<dbReference type="Pfam" id="PF20530">
    <property type="entry name" value="DUF6745"/>
    <property type="match status" value="1"/>
</dbReference>
<feature type="region of interest" description="Disordered" evidence="1">
    <location>
        <begin position="116"/>
        <end position="143"/>
    </location>
</feature>
<evidence type="ECO:0000313" key="4">
    <source>
        <dbReference type="Proteomes" id="UP000619260"/>
    </source>
</evidence>
<dbReference type="InterPro" id="IPR046633">
    <property type="entry name" value="DUF6745"/>
</dbReference>
<name>A0A8J3YHC4_9ACTN</name>
<evidence type="ECO:0000259" key="2">
    <source>
        <dbReference type="Pfam" id="PF20530"/>
    </source>
</evidence>
<dbReference type="Proteomes" id="UP000619260">
    <property type="component" value="Unassembled WGS sequence"/>
</dbReference>
<comment type="caution">
    <text evidence="3">The sequence shown here is derived from an EMBL/GenBank/DDBJ whole genome shotgun (WGS) entry which is preliminary data.</text>
</comment>
<feature type="compositionally biased region" description="Basic and acidic residues" evidence="1">
    <location>
        <begin position="116"/>
        <end position="126"/>
    </location>
</feature>
<sequence length="304" mass="33794">MNGLARRGVAADSTHDLWKQAVELRQEWRDIGLSTSPADRTAAERLIAGIYARHFRRRPEFVWVDSPAAALPLLRGMPTHADLQQWLRPRTPDGAPPLVADIAAGLSRLRSGLDAHAVHPDLDPPVKPRKGKKPEKQPPVPPVQALEAGAGLRRVLNDGVREALWTGLVHGFVLPVRAAMSARSGVPVPVGWFGQQDAFWVAYYDILRQLGLAAFAPGDGAQLDEWAALVRAAGWWWPDEHRCVLVERPATVHMRLRPGGWHEEVRLDRSVRAPVVYRDGWAPALPGREQRPWSTWPAPMSSQR</sequence>
<gene>
    <name evidence="3" type="ORF">Val02_08740</name>
</gene>
<reference evidence="3" key="1">
    <citation type="submission" date="2021-01" db="EMBL/GenBank/DDBJ databases">
        <title>Whole genome shotgun sequence of Virgisporangium aliadipatigenens NBRC 105644.</title>
        <authorList>
            <person name="Komaki H."/>
            <person name="Tamura T."/>
        </authorList>
    </citation>
    <scope>NUCLEOTIDE SEQUENCE</scope>
    <source>
        <strain evidence="3">NBRC 105644</strain>
    </source>
</reference>
<evidence type="ECO:0000313" key="3">
    <source>
        <dbReference type="EMBL" id="GIJ43988.1"/>
    </source>
</evidence>
<accession>A0A8J3YHC4</accession>
<dbReference type="AlphaFoldDB" id="A0A8J3YHC4"/>
<feature type="domain" description="DUF6745" evidence="2">
    <location>
        <begin position="212"/>
        <end position="282"/>
    </location>
</feature>
<evidence type="ECO:0000256" key="1">
    <source>
        <dbReference type="SAM" id="MobiDB-lite"/>
    </source>
</evidence>
<proteinExistence type="predicted"/>
<organism evidence="3 4">
    <name type="scientific">Virgisporangium aliadipatigenens</name>
    <dbReference type="NCBI Taxonomy" id="741659"/>
    <lineage>
        <taxon>Bacteria</taxon>
        <taxon>Bacillati</taxon>
        <taxon>Actinomycetota</taxon>
        <taxon>Actinomycetes</taxon>
        <taxon>Micromonosporales</taxon>
        <taxon>Micromonosporaceae</taxon>
        <taxon>Virgisporangium</taxon>
    </lineage>
</organism>
<keyword evidence="4" id="KW-1185">Reference proteome</keyword>
<dbReference type="EMBL" id="BOPF01000003">
    <property type="protein sequence ID" value="GIJ43988.1"/>
    <property type="molecule type" value="Genomic_DNA"/>
</dbReference>